<organism evidence="1 2">
    <name type="scientific">Oncorhynchus mykiss</name>
    <name type="common">Rainbow trout</name>
    <name type="synonym">Salmo gairdneri</name>
    <dbReference type="NCBI Taxonomy" id="8022"/>
    <lineage>
        <taxon>Eukaryota</taxon>
        <taxon>Metazoa</taxon>
        <taxon>Chordata</taxon>
        <taxon>Craniata</taxon>
        <taxon>Vertebrata</taxon>
        <taxon>Euteleostomi</taxon>
        <taxon>Actinopterygii</taxon>
        <taxon>Neopterygii</taxon>
        <taxon>Teleostei</taxon>
        <taxon>Protacanthopterygii</taxon>
        <taxon>Salmoniformes</taxon>
        <taxon>Salmonidae</taxon>
        <taxon>Salmoninae</taxon>
        <taxon>Oncorhynchus</taxon>
    </lineage>
</organism>
<gene>
    <name evidence="1" type="ORF">GSONMT00060633001</name>
</gene>
<dbReference type="Proteomes" id="UP000193380">
    <property type="component" value="Chromosome 8"/>
</dbReference>
<name>A0A060WWY9_ONCMY</name>
<reference evidence="1 2" key="1">
    <citation type="journal article" date="2014" name="Nat. Commun.">
        <title>The rainbow trout genome provides novel insights into evolution after whole-genome duplication in vertebrates.</title>
        <authorList>
            <person name="Berthelot C."/>
            <person name="Brunet F."/>
            <person name="Chalopin D."/>
            <person name="Juanchich A."/>
            <person name="Bernard M."/>
            <person name="Noel B."/>
            <person name="Bento P."/>
            <person name="Da Silva C."/>
            <person name="Labadie K."/>
            <person name="Alberti A."/>
            <person name="Aury J.M."/>
            <person name="Louis A."/>
            <person name="Dehais P."/>
            <person name="Bardou P."/>
            <person name="Montfort J."/>
            <person name="Klopp C."/>
            <person name="Cabau C."/>
            <person name="Gaspin C."/>
            <person name="Thorgaard G.H."/>
            <person name="Boussaha M."/>
            <person name="Quillet E."/>
            <person name="Guyomard R."/>
            <person name="Galiana D."/>
            <person name="Bobe J."/>
            <person name="Volff J.N."/>
            <person name="Genet C."/>
            <person name="Wincker P."/>
            <person name="Jaillon O."/>
            <person name="Roest Crollius H."/>
            <person name="Guiguen Y."/>
        </authorList>
    </citation>
    <scope>NUCLEOTIDE SEQUENCE [LARGE SCALE GENOMIC DNA]</scope>
</reference>
<dbReference type="EMBL" id="FR904796">
    <property type="protein sequence ID" value="CDQ71873.1"/>
    <property type="molecule type" value="Genomic_DNA"/>
</dbReference>
<protein>
    <submittedName>
        <fullName evidence="1">Uncharacterized protein</fullName>
    </submittedName>
</protein>
<dbReference type="AlphaFoldDB" id="A0A060WWY9"/>
<dbReference type="Gene3D" id="3.60.10.10">
    <property type="entry name" value="Endonuclease/exonuclease/phosphatase"/>
    <property type="match status" value="1"/>
</dbReference>
<dbReference type="InterPro" id="IPR036691">
    <property type="entry name" value="Endo/exonu/phosph_ase_sf"/>
</dbReference>
<proteinExistence type="predicted"/>
<evidence type="ECO:0000313" key="2">
    <source>
        <dbReference type="Proteomes" id="UP000193380"/>
    </source>
</evidence>
<evidence type="ECO:0000313" key="1">
    <source>
        <dbReference type="EMBL" id="CDQ71873.1"/>
    </source>
</evidence>
<dbReference type="PaxDb" id="8022-A0A060WWY9"/>
<sequence>MPLDINAKETIMGISQMLKVLWNVHGLGHASRRGMLLKHLKSLGADIMISEVYQSPFSSKARGVAILFHKNIPFQLSSRSTDPHGRYIIVSGNIHFFPVTLLNVYGPNSVDPHLFLNVFDFLPDLGTTNLIL</sequence>
<dbReference type="SUPFAM" id="SSF56219">
    <property type="entry name" value="DNase I-like"/>
    <property type="match status" value="1"/>
</dbReference>
<accession>A0A060WWY9</accession>